<sequence>MKKYNFLKAGLALVVALAFNNTQAQLKANQTLANASINSSTAFLDASSSTIWNASATLGKGILFPRADLTQLTLTNNGSYLTANNPNRFDGLIVYNTGTGNTPAANSGIGGQAVVPGYYYFSNPGSPTATTTGQWLPVGGNPKFNVVNGAAAGVATNTQVDGNPVYAYKGQFTTTGSSTAVTLTVPTGLTSMYGITIFKKAATGNKVVFSKELYSFDSSNGAAITGSPSMSVVYPADTYDYIIEYFK</sequence>
<protein>
    <submittedName>
        <fullName evidence="2">Uncharacterized protein</fullName>
    </submittedName>
</protein>
<reference evidence="3" key="1">
    <citation type="journal article" date="2019" name="Int. J. Syst. Evol. Microbiol.">
        <title>The Global Catalogue of Microorganisms (GCM) 10K type strain sequencing project: providing services to taxonomists for standard genome sequencing and annotation.</title>
        <authorList>
            <consortium name="The Broad Institute Genomics Platform"/>
            <consortium name="The Broad Institute Genome Sequencing Center for Infectious Disease"/>
            <person name="Wu L."/>
            <person name="Ma J."/>
        </authorList>
    </citation>
    <scope>NUCLEOTIDE SEQUENCE [LARGE SCALE GENOMIC DNA]</scope>
    <source>
        <strain evidence="3">JCM 18019</strain>
    </source>
</reference>
<feature type="signal peptide" evidence="1">
    <location>
        <begin position="1"/>
        <end position="24"/>
    </location>
</feature>
<gene>
    <name evidence="2" type="ORF">GCM10023210_08080</name>
</gene>
<accession>A0ABP9M0A1</accession>
<comment type="caution">
    <text evidence="2">The sequence shown here is derived from an EMBL/GenBank/DDBJ whole genome shotgun (WGS) entry which is preliminary data.</text>
</comment>
<dbReference type="Proteomes" id="UP001500353">
    <property type="component" value="Unassembled WGS sequence"/>
</dbReference>
<dbReference type="EMBL" id="BAABHX010000001">
    <property type="protein sequence ID" value="GAA5086342.1"/>
    <property type="molecule type" value="Genomic_DNA"/>
</dbReference>
<keyword evidence="1" id="KW-0732">Signal</keyword>
<name>A0ABP9M0A1_9FLAO</name>
<evidence type="ECO:0000313" key="3">
    <source>
        <dbReference type="Proteomes" id="UP001500353"/>
    </source>
</evidence>
<evidence type="ECO:0000313" key="2">
    <source>
        <dbReference type="EMBL" id="GAA5086342.1"/>
    </source>
</evidence>
<evidence type="ECO:0000256" key="1">
    <source>
        <dbReference type="SAM" id="SignalP"/>
    </source>
</evidence>
<feature type="chain" id="PRO_5045438327" evidence="1">
    <location>
        <begin position="25"/>
        <end position="247"/>
    </location>
</feature>
<dbReference type="RefSeq" id="WP_345200472.1">
    <property type="nucleotide sequence ID" value="NZ_BAABHX010000001.1"/>
</dbReference>
<proteinExistence type="predicted"/>
<keyword evidence="3" id="KW-1185">Reference proteome</keyword>
<organism evidence="2 3">
    <name type="scientific">Chryseobacterium ginsengisoli</name>
    <dbReference type="NCBI Taxonomy" id="363853"/>
    <lineage>
        <taxon>Bacteria</taxon>
        <taxon>Pseudomonadati</taxon>
        <taxon>Bacteroidota</taxon>
        <taxon>Flavobacteriia</taxon>
        <taxon>Flavobacteriales</taxon>
        <taxon>Weeksellaceae</taxon>
        <taxon>Chryseobacterium group</taxon>
        <taxon>Chryseobacterium</taxon>
    </lineage>
</organism>